<dbReference type="InterPro" id="IPR011011">
    <property type="entry name" value="Znf_FYVE_PHD"/>
</dbReference>
<dbReference type="SMART" id="SM00064">
    <property type="entry name" value="FYVE"/>
    <property type="match status" value="1"/>
</dbReference>
<protein>
    <recommendedName>
        <fullName evidence="6">FYVE-type domain-containing protein</fullName>
    </recommendedName>
</protein>
<evidence type="ECO:0000259" key="6">
    <source>
        <dbReference type="PROSITE" id="PS50178"/>
    </source>
</evidence>
<keyword evidence="1" id="KW-0479">Metal-binding</keyword>
<dbReference type="Proteomes" id="UP000243579">
    <property type="component" value="Unassembled WGS sequence"/>
</dbReference>
<accession>A0A1V9ZKW4</accession>
<dbReference type="GO" id="GO:0008270">
    <property type="term" value="F:zinc ion binding"/>
    <property type="evidence" value="ECO:0007669"/>
    <property type="project" value="UniProtKB-KW"/>
</dbReference>
<keyword evidence="5" id="KW-0175">Coiled coil</keyword>
<dbReference type="GO" id="GO:0006623">
    <property type="term" value="P:protein targeting to vacuole"/>
    <property type="evidence" value="ECO:0007669"/>
    <property type="project" value="TreeGrafter"/>
</dbReference>
<dbReference type="EMBL" id="JNBR01000082">
    <property type="protein sequence ID" value="OQR98625.1"/>
    <property type="molecule type" value="Genomic_DNA"/>
</dbReference>
<comment type="caution">
    <text evidence="7">The sequence shown here is derived from an EMBL/GenBank/DDBJ whole genome shotgun (WGS) entry which is preliminary data.</text>
</comment>
<dbReference type="InterPro" id="IPR013083">
    <property type="entry name" value="Znf_RING/FYVE/PHD"/>
</dbReference>
<feature type="domain" description="FYVE-type" evidence="6">
    <location>
        <begin position="565"/>
        <end position="624"/>
    </location>
</feature>
<dbReference type="OrthoDB" id="196927at2759"/>
<evidence type="ECO:0000256" key="1">
    <source>
        <dbReference type="ARBA" id="ARBA00022723"/>
    </source>
</evidence>
<dbReference type="AlphaFoldDB" id="A0A1V9ZKW4"/>
<dbReference type="Gene3D" id="3.30.40.10">
    <property type="entry name" value="Zinc/RING finger domain, C3HC4 (zinc finger)"/>
    <property type="match status" value="1"/>
</dbReference>
<dbReference type="STRING" id="1202772.A0A1V9ZKW4"/>
<evidence type="ECO:0000313" key="8">
    <source>
        <dbReference type="Proteomes" id="UP000243579"/>
    </source>
</evidence>
<dbReference type="SUPFAM" id="SSF48403">
    <property type="entry name" value="Ankyrin repeat"/>
    <property type="match status" value="1"/>
</dbReference>
<dbReference type="PROSITE" id="PS50178">
    <property type="entry name" value="ZF_FYVE"/>
    <property type="match status" value="1"/>
</dbReference>
<dbReference type="PANTHER" id="PTHR47794:SF1">
    <property type="entry name" value="VACUOLAR PROTEIN SORTING-ASSOCIATED PROTEIN 27"/>
    <property type="match status" value="1"/>
</dbReference>
<dbReference type="SUPFAM" id="SSF57903">
    <property type="entry name" value="FYVE/PHD zinc finger"/>
    <property type="match status" value="1"/>
</dbReference>
<dbReference type="Gene3D" id="1.25.40.20">
    <property type="entry name" value="Ankyrin repeat-containing domain"/>
    <property type="match status" value="3"/>
</dbReference>
<dbReference type="PANTHER" id="PTHR47794">
    <property type="entry name" value="VACUOLAR PROTEIN SORTING-ASSOCIATED PROTEIN 27"/>
    <property type="match status" value="1"/>
</dbReference>
<feature type="coiled-coil region" evidence="5">
    <location>
        <begin position="674"/>
        <end position="711"/>
    </location>
</feature>
<keyword evidence="8" id="KW-1185">Reference proteome</keyword>
<organism evidence="7 8">
    <name type="scientific">Achlya hypogyna</name>
    <name type="common">Oomycete</name>
    <name type="synonym">Protoachlya hypogyna</name>
    <dbReference type="NCBI Taxonomy" id="1202772"/>
    <lineage>
        <taxon>Eukaryota</taxon>
        <taxon>Sar</taxon>
        <taxon>Stramenopiles</taxon>
        <taxon>Oomycota</taxon>
        <taxon>Saprolegniomycetes</taxon>
        <taxon>Saprolegniales</taxon>
        <taxon>Achlyaceae</taxon>
        <taxon>Achlya</taxon>
    </lineage>
</organism>
<name>A0A1V9ZKW4_ACHHY</name>
<dbReference type="GO" id="GO:0032266">
    <property type="term" value="F:phosphatidylinositol-3-phosphate binding"/>
    <property type="evidence" value="ECO:0007669"/>
    <property type="project" value="TreeGrafter"/>
</dbReference>
<dbReference type="GO" id="GO:0033565">
    <property type="term" value="C:ESCRT-0 complex"/>
    <property type="evidence" value="ECO:0007669"/>
    <property type="project" value="TreeGrafter"/>
</dbReference>
<evidence type="ECO:0000256" key="2">
    <source>
        <dbReference type="ARBA" id="ARBA00022771"/>
    </source>
</evidence>
<evidence type="ECO:0000313" key="7">
    <source>
        <dbReference type="EMBL" id="OQR98625.1"/>
    </source>
</evidence>
<evidence type="ECO:0000256" key="4">
    <source>
        <dbReference type="PROSITE-ProRule" id="PRU00091"/>
    </source>
</evidence>
<dbReference type="InterPro" id="IPR036770">
    <property type="entry name" value="Ankyrin_rpt-contain_sf"/>
</dbReference>
<evidence type="ECO:0000256" key="5">
    <source>
        <dbReference type="SAM" id="Coils"/>
    </source>
</evidence>
<proteinExistence type="predicted"/>
<dbReference type="CDD" id="cd15760">
    <property type="entry name" value="FYVE_scVPS27p_like"/>
    <property type="match status" value="1"/>
</dbReference>
<dbReference type="GO" id="GO:0043130">
    <property type="term" value="F:ubiquitin binding"/>
    <property type="evidence" value="ECO:0007669"/>
    <property type="project" value="TreeGrafter"/>
</dbReference>
<dbReference type="GO" id="GO:0043328">
    <property type="term" value="P:protein transport to vacuole involved in ubiquitin-dependent protein catabolic process via the multivesicular body sorting pathway"/>
    <property type="evidence" value="ECO:0007669"/>
    <property type="project" value="TreeGrafter"/>
</dbReference>
<gene>
    <name evidence="7" type="ORF">ACHHYP_08333</name>
</gene>
<dbReference type="InterPro" id="IPR017455">
    <property type="entry name" value="Znf_FYVE-rel"/>
</dbReference>
<dbReference type="Pfam" id="PF01363">
    <property type="entry name" value="FYVE"/>
    <property type="match status" value="1"/>
</dbReference>
<dbReference type="InterPro" id="IPR000306">
    <property type="entry name" value="Znf_FYVE"/>
</dbReference>
<sequence>MTSQSIIRLTKLCDWAMLRKVLEKAVSEHLEVADEYGMLALHWAATEKNIPVGMLDLLIDLYPDGAKVLSTAGYLPLHFAIMAGASIARVRRFIDAYPAGITTPTPTGLAAFAIWQTHVRLDTLTLKRGEGLPGAQSALVWGKTTIGDLLQVAPTSPSRSSALQKLGLRRAASVTTLLQSPMKDDPVREWDWAEVKRRIATHDGNVACERDDRGRLLLHGASRAPLEVFEYLLRANPLAARAKTRSGLLPLHMAVRQHASPRRLQRLIDAYPDGLYEETCNGDTPLAWAERVLLDPSAMANRPPSSHSAGNGGRHLGAAGANCLQVAARSPHSRTGQSEGRSVGCNLRDCRGTIALPMHDAIRLAEASDWDGLRLLIHEAPLAAQAVDSYGMLPIHWASTEAHVPLELLQTLLDAHPSGAKTTNSADLLPLHIAIRAHASPAWLQTLLDAYPEGIWAETPAGASPLALADAVGLDDECLHVLRLAQVKLHPEDARSTTSSSRGSNILRTPPKAKLDLAMRRAASAPAIPTHAIYEVPDDASSTSSDDDSIGGNNCAMLEDAPPEWSRHDACAVCNVNFSMFKPRHHCRNCGKSICRAHSADKKVLTKGFGTPQRVCVDCYGGLAGRKQSCIMLESPEVTPKRKTTLLRVLTQLASPKPSPVTSPVLPLSPDAEISALKDTVAHLTKQVEGLEKSNMALQQQLLEQEELKAETMLLITQVMTRVSVLELQSVRQPSNDFDI</sequence>
<keyword evidence="2 4" id="KW-0863">Zinc-finger</keyword>
<evidence type="ECO:0000256" key="3">
    <source>
        <dbReference type="ARBA" id="ARBA00022833"/>
    </source>
</evidence>
<reference evidence="7 8" key="1">
    <citation type="journal article" date="2014" name="Genome Biol. Evol.">
        <title>The secreted proteins of Achlya hypogyna and Thraustotheca clavata identify the ancestral oomycete secretome and reveal gene acquisitions by horizontal gene transfer.</title>
        <authorList>
            <person name="Misner I."/>
            <person name="Blouin N."/>
            <person name="Leonard G."/>
            <person name="Richards T.A."/>
            <person name="Lane C.E."/>
        </authorList>
    </citation>
    <scope>NUCLEOTIDE SEQUENCE [LARGE SCALE GENOMIC DNA]</scope>
    <source>
        <strain evidence="7 8">ATCC 48635</strain>
    </source>
</reference>
<keyword evidence="3" id="KW-0862">Zinc</keyword>